<dbReference type="AlphaFoldDB" id="A0A078QZI0"/>
<evidence type="ECO:0000313" key="1">
    <source>
        <dbReference type="EMBL" id="KDS25681.1"/>
    </source>
</evidence>
<proteinExistence type="predicted"/>
<evidence type="ECO:0000313" key="4">
    <source>
        <dbReference type="Proteomes" id="UP000028134"/>
    </source>
</evidence>
<name>A0A078QZI0_PHOVU</name>
<dbReference type="Proteomes" id="UP000028134">
    <property type="component" value="Unassembled WGS sequence"/>
</dbReference>
<accession>A0A078QZI0</accession>
<dbReference type="EMBL" id="JNHI01000054">
    <property type="protein sequence ID" value="KDS25681.1"/>
    <property type="molecule type" value="Genomic_DNA"/>
</dbReference>
<evidence type="ECO:0000313" key="2">
    <source>
        <dbReference type="EMBL" id="KDS26160.1"/>
    </source>
</evidence>
<sequence>MCRFSLYLNTEKRLHHKRNDTDTIQELSPISKRIASN</sequence>
<comment type="caution">
    <text evidence="3">The sequence shown here is derived from an EMBL/GenBank/DDBJ whole genome shotgun (WGS) entry which is preliminary data.</text>
</comment>
<gene>
    <name evidence="3" type="ORF">M097_4009</name>
    <name evidence="2" type="ORF">M097_4306</name>
    <name evidence="1" type="ORF">M097_4367</name>
</gene>
<dbReference type="EMBL" id="JNHI01000035">
    <property type="protein sequence ID" value="KDS27057.1"/>
    <property type="molecule type" value="Genomic_DNA"/>
</dbReference>
<evidence type="ECO:0000313" key="3">
    <source>
        <dbReference type="EMBL" id="KDS27057.1"/>
    </source>
</evidence>
<dbReference type="EMBL" id="JNHI01000050">
    <property type="protein sequence ID" value="KDS26160.1"/>
    <property type="molecule type" value="Genomic_DNA"/>
</dbReference>
<protein>
    <submittedName>
        <fullName evidence="3">Uncharacterized protein</fullName>
    </submittedName>
</protein>
<organism evidence="3 4">
    <name type="scientific">Phocaeicola vulgatus str. 3775 SL</name>
    <name type="common">B</name>
    <name type="synonym">iv</name>
    <dbReference type="NCBI Taxonomy" id="1339350"/>
    <lineage>
        <taxon>Bacteria</taxon>
        <taxon>Pseudomonadati</taxon>
        <taxon>Bacteroidota</taxon>
        <taxon>Bacteroidia</taxon>
        <taxon>Bacteroidales</taxon>
        <taxon>Bacteroidaceae</taxon>
        <taxon>Phocaeicola</taxon>
    </lineage>
</organism>
<reference evidence="3 4" key="1">
    <citation type="submission" date="2014-04" db="EMBL/GenBank/DDBJ databases">
        <authorList>
            <person name="Sears C."/>
            <person name="Carroll K."/>
            <person name="Sack B.R."/>
            <person name="Qadri F."/>
            <person name="Myers L.L."/>
            <person name="Chung G.-T."/>
            <person name="Escheverria P."/>
            <person name="Fraser C.M."/>
            <person name="Sadzewicz L."/>
            <person name="Shefchek K.A."/>
            <person name="Tallon L."/>
            <person name="Das S.P."/>
            <person name="Daugherty S."/>
            <person name="Mongodin E.F."/>
        </authorList>
    </citation>
    <scope>NUCLEOTIDE SEQUENCE [LARGE SCALE GENOMIC DNA]</scope>
    <source>
        <strain evidence="3">3775 SL</strain>
        <strain evidence="4">3775 SL(B) 10 (iv)</strain>
    </source>
</reference>